<dbReference type="PANTHER" id="PTHR47566:SF1">
    <property type="entry name" value="PROTEIN NUD1"/>
    <property type="match status" value="1"/>
</dbReference>
<dbReference type="SUPFAM" id="SSF52047">
    <property type="entry name" value="RNI-like"/>
    <property type="match status" value="1"/>
</dbReference>
<dbReference type="PANTHER" id="PTHR47566">
    <property type="match status" value="1"/>
</dbReference>
<dbReference type="Pfam" id="PF13149">
    <property type="entry name" value="Mfa_like_1"/>
    <property type="match status" value="1"/>
</dbReference>
<dbReference type="Pfam" id="PF09471">
    <property type="entry name" value="Peptidase_M64"/>
    <property type="match status" value="1"/>
</dbReference>
<dbReference type="Gene3D" id="3.80.10.10">
    <property type="entry name" value="Ribonuclease Inhibitor"/>
    <property type="match status" value="2"/>
</dbReference>
<dbReference type="InterPro" id="IPR019026">
    <property type="entry name" value="Peptidase_M64_IgA"/>
</dbReference>
<comment type="caution">
    <text evidence="3">The sequence shown here is derived from an EMBL/GenBank/DDBJ whole genome shotgun (WGS) entry which is preliminary data.</text>
</comment>
<dbReference type="InterPro" id="IPR024079">
    <property type="entry name" value="MetalloPept_cat_dom_sf"/>
</dbReference>
<reference evidence="3 4" key="1">
    <citation type="submission" date="2018-08" db="EMBL/GenBank/DDBJ databases">
        <title>A genome reference for cultivated species of the human gut microbiota.</title>
        <authorList>
            <person name="Zou Y."/>
            <person name="Xue W."/>
            <person name="Luo G."/>
        </authorList>
    </citation>
    <scope>NUCLEOTIDE SEQUENCE [LARGE SCALE GENOMIC DNA]</scope>
    <source>
        <strain evidence="3 4">AF14-42</strain>
    </source>
</reference>
<proteinExistence type="predicted"/>
<dbReference type="InterPro" id="IPR052574">
    <property type="entry name" value="CDIRP"/>
</dbReference>
<sequence>MDKMKYIIQILVAITLLGCTDEEIFKSKGDIEVTAGFAKTRTTFVEDDGVTHVTWNTGDAIGLFTKEQNNLQYTALNDGDETKFGALGEKITATEREKVYAYYPYSIGTENLQQVKLPSLAFQHYKRNASERDFIYAIGTVDNNILSLQFKHLFAFLKITIPLELIPRRGDNHTAFVVRSSEKIACHSNEDILYFNLEKEEFTADDFFNDIYYFVPSDEELEGKQEITCYIAILPQTENAEIKIQTWNDDGEKEYLIIKHAPSGGFRAGNVYTLYLNENDNETIRKKERDALIAFYNATDGDNWSNNENWCSDKPVSQWHGITATEGLVQSIVLNDNNLKGKILVSELANLSQLEALWVSNNRLTEIDLSYTPKIRTVTCENNWLTTLNISKNNRLDYLICSGNQIAVLDVSNKPELEHLHCSNNKIEKLDINNSPKLETLWCNFNQLSLLNIGNSPKLEYLECGVNSISTIDVSNLLSLKHLGCNDNLLTELDVHNNNQLKELSCFNNQIKSLDVSNCPSMNNLHCDNNQLSAIDISKNRELVSLGCCGNQITNIDISNNTKLSTFYCHFNELSSLDVSRNIELETLWCHQNQLSSLDVTMLPKLKSFLCGNYMTNVGNHLTTIDVSKNPLLETFSCYGMRLTDLDVSNNPLLDNLECSHNPISSIDVSNQTALTQLWAYSMNLSMLDISNNPHLEWLATQGNPNLSCIYIIPEQSFDYQIDESTQFVYKDGTDFYESVDYAQDGVVTTLQRATQGNGIDIVFMGDGYSDRLIADGTYNNTMRLAMDKFFSEEPYKSFRNNFNIYSVTAVSKNEGFSIGKETAFSSFLGSGTLVGGNDARVLEYAQKALPINRMDEALVIVMMNSTQYAGTCYMYHPSGGDYSNGTSIAYFPVGTDETALEEVLHHEAGGHGFAKLDDEYTIVQEINTPTEDFINERQRLASNGWWKNIDFTYNPMTVKWSKFLNDPRYAYDGLNVFEGASTFEKGVYRPTENSIMRYNTGGFNAPSREAIYYRIHKLAYGESWQYDYEQFVAYDAINRKANVSTRIPYRITDDNKIPLHAPVIVKGPWYKAKNNVPKQQRILPRNIHRSPQKITKVTMMDDAHESYIQGRETLIK</sequence>
<dbReference type="EMBL" id="QRZC01000048">
    <property type="protein sequence ID" value="RGV34642.1"/>
    <property type="molecule type" value="Genomic_DNA"/>
</dbReference>
<evidence type="ECO:0000313" key="4">
    <source>
        <dbReference type="Proteomes" id="UP000285343"/>
    </source>
</evidence>
<keyword evidence="1" id="KW-0433">Leucine-rich repeat</keyword>
<evidence type="ECO:0000256" key="2">
    <source>
        <dbReference type="ARBA" id="ARBA00022737"/>
    </source>
</evidence>
<dbReference type="InterPro" id="IPR042278">
    <property type="entry name" value="Mfa-like_1_N"/>
</dbReference>
<dbReference type="CDD" id="cd13120">
    <property type="entry name" value="BF2867_like_N"/>
    <property type="match status" value="1"/>
</dbReference>
<accession>A0A412X2I4</accession>
<dbReference type="Proteomes" id="UP000285343">
    <property type="component" value="Unassembled WGS sequence"/>
</dbReference>
<dbReference type="PROSITE" id="PS51257">
    <property type="entry name" value="PROKAR_LIPOPROTEIN"/>
    <property type="match status" value="1"/>
</dbReference>
<dbReference type="Gene3D" id="2.60.40.2620">
    <property type="entry name" value="Fimbrillin-like"/>
    <property type="match status" value="1"/>
</dbReference>
<protein>
    <submittedName>
        <fullName evidence="3">Uncharacterized protein</fullName>
    </submittedName>
</protein>
<gene>
    <name evidence="3" type="ORF">DWW14_22550</name>
</gene>
<dbReference type="AlphaFoldDB" id="A0A412X2I4"/>
<organism evidence="3 4">
    <name type="scientific">Bacteroides uniformis</name>
    <dbReference type="NCBI Taxonomy" id="820"/>
    <lineage>
        <taxon>Bacteria</taxon>
        <taxon>Pseudomonadati</taxon>
        <taxon>Bacteroidota</taxon>
        <taxon>Bacteroidia</taxon>
        <taxon>Bacteroidales</taxon>
        <taxon>Bacteroidaceae</taxon>
        <taxon>Bacteroides</taxon>
    </lineage>
</organism>
<dbReference type="Gene3D" id="3.40.390.10">
    <property type="entry name" value="Collagenase (Catalytic Domain)"/>
    <property type="match status" value="1"/>
</dbReference>
<dbReference type="GO" id="GO:0035591">
    <property type="term" value="F:signaling adaptor activity"/>
    <property type="evidence" value="ECO:0007669"/>
    <property type="project" value="TreeGrafter"/>
</dbReference>
<dbReference type="GO" id="GO:0008237">
    <property type="term" value="F:metallopeptidase activity"/>
    <property type="evidence" value="ECO:0007669"/>
    <property type="project" value="InterPro"/>
</dbReference>
<dbReference type="InterPro" id="IPR025049">
    <property type="entry name" value="Mfa-like_1"/>
</dbReference>
<evidence type="ECO:0000313" key="3">
    <source>
        <dbReference type="EMBL" id="RGV34642.1"/>
    </source>
</evidence>
<evidence type="ECO:0000256" key="1">
    <source>
        <dbReference type="ARBA" id="ARBA00022614"/>
    </source>
</evidence>
<name>A0A412X2I4_BACUN</name>
<dbReference type="SUPFAM" id="SSF52058">
    <property type="entry name" value="L domain-like"/>
    <property type="match status" value="1"/>
</dbReference>
<dbReference type="InterPro" id="IPR032675">
    <property type="entry name" value="LRR_dom_sf"/>
</dbReference>
<dbReference type="RefSeq" id="WP_117867226.1">
    <property type="nucleotide sequence ID" value="NZ_QRZC01000048.1"/>
</dbReference>
<keyword evidence="2" id="KW-0677">Repeat</keyword>